<gene>
    <name evidence="2" type="ORF">WMY93_032275</name>
</gene>
<organism evidence="2 3">
    <name type="scientific">Mugilogobius chulae</name>
    <name type="common">yellowstripe goby</name>
    <dbReference type="NCBI Taxonomy" id="88201"/>
    <lineage>
        <taxon>Eukaryota</taxon>
        <taxon>Metazoa</taxon>
        <taxon>Chordata</taxon>
        <taxon>Craniata</taxon>
        <taxon>Vertebrata</taxon>
        <taxon>Euteleostomi</taxon>
        <taxon>Actinopterygii</taxon>
        <taxon>Neopterygii</taxon>
        <taxon>Teleostei</taxon>
        <taxon>Neoteleostei</taxon>
        <taxon>Acanthomorphata</taxon>
        <taxon>Gobiaria</taxon>
        <taxon>Gobiiformes</taxon>
        <taxon>Gobioidei</taxon>
        <taxon>Gobiidae</taxon>
        <taxon>Gobionellinae</taxon>
        <taxon>Mugilogobius</taxon>
    </lineage>
</organism>
<dbReference type="InterPro" id="IPR004244">
    <property type="entry name" value="Transposase_22"/>
</dbReference>
<proteinExistence type="predicted"/>
<sequence length="242" mass="27613">MESIQQQLTQLDVLKKLNEDVTDLKSSLDFHIALVEVLKADNASLRIEVNKLKSLTAQLQQDSTSTQNHILDLQCRSMRDNFIIHGLPEQQKESYEITDNLVKHFFKTNLKMEDNVVQQIHLARAHRLGRPVQQREGTPRGRPIVAKLLDPRHKAIIMGKARELRGSGLALSDQFPPEIMRRRKLLQPALTEARSAGKKARLSIDKLYIDGNLYRNSKITYWLTGGDERPTHVQPAEVNTVT</sequence>
<dbReference type="Proteomes" id="UP001460270">
    <property type="component" value="Unassembled WGS sequence"/>
</dbReference>
<reference evidence="3" key="1">
    <citation type="submission" date="2024-04" db="EMBL/GenBank/DDBJ databases">
        <title>Salinicola lusitanus LLJ914,a marine bacterium isolated from the Okinawa Trough.</title>
        <authorList>
            <person name="Li J."/>
        </authorList>
    </citation>
    <scope>NUCLEOTIDE SEQUENCE [LARGE SCALE GENOMIC DNA]</scope>
</reference>
<keyword evidence="3" id="KW-1185">Reference proteome</keyword>
<feature type="coiled-coil region" evidence="1">
    <location>
        <begin position="35"/>
        <end position="62"/>
    </location>
</feature>
<dbReference type="PANTHER" id="PTHR11505">
    <property type="entry name" value="L1 TRANSPOSABLE ELEMENT-RELATED"/>
    <property type="match status" value="1"/>
</dbReference>
<dbReference type="Gene3D" id="3.30.70.1820">
    <property type="entry name" value="L1 transposable element, RRM domain"/>
    <property type="match status" value="1"/>
</dbReference>
<keyword evidence="1" id="KW-0175">Coiled coil</keyword>
<evidence type="ECO:0000256" key="1">
    <source>
        <dbReference type="SAM" id="Coils"/>
    </source>
</evidence>
<accession>A0AAW0MG41</accession>
<evidence type="ECO:0000313" key="2">
    <source>
        <dbReference type="EMBL" id="KAK7877018.1"/>
    </source>
</evidence>
<comment type="caution">
    <text evidence="2">The sequence shown here is derived from an EMBL/GenBank/DDBJ whole genome shotgun (WGS) entry which is preliminary data.</text>
</comment>
<dbReference type="AlphaFoldDB" id="A0AAW0MG41"/>
<protein>
    <submittedName>
        <fullName evidence="2">Uncharacterized protein</fullName>
    </submittedName>
</protein>
<evidence type="ECO:0000313" key="3">
    <source>
        <dbReference type="Proteomes" id="UP001460270"/>
    </source>
</evidence>
<dbReference type="EMBL" id="JBBPFD010000731">
    <property type="protein sequence ID" value="KAK7877018.1"/>
    <property type="molecule type" value="Genomic_DNA"/>
</dbReference>
<name>A0AAW0MG41_9GOBI</name>